<evidence type="ECO:0000313" key="1">
    <source>
        <dbReference type="EMBL" id="VAW53628.1"/>
    </source>
</evidence>
<dbReference type="EMBL" id="UOFF01000038">
    <property type="protein sequence ID" value="VAW53628.1"/>
    <property type="molecule type" value="Genomic_DNA"/>
</dbReference>
<gene>
    <name evidence="1" type="ORF">MNBD_GAMMA07-1456</name>
</gene>
<dbReference type="SUPFAM" id="SSF53474">
    <property type="entry name" value="alpha/beta-Hydrolases"/>
    <property type="match status" value="1"/>
</dbReference>
<name>A0A3B0WCB0_9ZZZZ</name>
<accession>A0A3B0WCB0</accession>
<dbReference type="InterPro" id="IPR029058">
    <property type="entry name" value="AB_hydrolase_fold"/>
</dbReference>
<sequence>MKRMASLLFILISVYLFSCIALYFLQEKFIFFPPDPVNEVYQSVAKNEIEVTINNQQMHGWKIDVNSAKNKILFYFGGNAEDVVYLNFEAQKFSVKQCITFNYAGYGESEGKPSQQK</sequence>
<reference evidence="1" key="1">
    <citation type="submission" date="2018-06" db="EMBL/GenBank/DDBJ databases">
        <authorList>
            <person name="Zhirakovskaya E."/>
        </authorList>
    </citation>
    <scope>NUCLEOTIDE SEQUENCE</scope>
</reference>
<dbReference type="AlphaFoldDB" id="A0A3B0WCB0"/>
<feature type="non-terminal residue" evidence="1">
    <location>
        <position position="117"/>
    </location>
</feature>
<protein>
    <submittedName>
        <fullName evidence="1">Uncharacterized protein</fullName>
    </submittedName>
</protein>
<proteinExistence type="predicted"/>
<organism evidence="1">
    <name type="scientific">hydrothermal vent metagenome</name>
    <dbReference type="NCBI Taxonomy" id="652676"/>
    <lineage>
        <taxon>unclassified sequences</taxon>
        <taxon>metagenomes</taxon>
        <taxon>ecological metagenomes</taxon>
    </lineage>
</organism>